<proteinExistence type="predicted"/>
<dbReference type="Proteomes" id="UP000478052">
    <property type="component" value="Unassembled WGS sequence"/>
</dbReference>
<feature type="region of interest" description="Disordered" evidence="1">
    <location>
        <begin position="1"/>
        <end position="22"/>
    </location>
</feature>
<dbReference type="AlphaFoldDB" id="A0A6G0W2W1"/>
<sequence length="70" mass="7252">MLLGSAAKKNQKKSKNKKTPRIIPIPKKGGVLPLIPIFAGLSALGALTGGVGNIVKVINELNSGKNTPIH</sequence>
<evidence type="ECO:0000256" key="1">
    <source>
        <dbReference type="SAM" id="MobiDB-lite"/>
    </source>
</evidence>
<keyword evidence="3" id="KW-1185">Reference proteome</keyword>
<accession>A0A6G0W2W1</accession>
<gene>
    <name evidence="2" type="ORF">FWK35_00028989</name>
</gene>
<reference evidence="2 3" key="1">
    <citation type="submission" date="2019-08" db="EMBL/GenBank/DDBJ databases">
        <title>Whole genome of Aphis craccivora.</title>
        <authorList>
            <person name="Voronova N.V."/>
            <person name="Shulinski R.S."/>
            <person name="Bandarenka Y.V."/>
            <person name="Zhorov D.G."/>
            <person name="Warner D."/>
        </authorList>
    </citation>
    <scope>NUCLEOTIDE SEQUENCE [LARGE SCALE GENOMIC DNA]</scope>
    <source>
        <strain evidence="2">180601</strain>
        <tissue evidence="2">Whole Body</tissue>
    </source>
</reference>
<protein>
    <submittedName>
        <fullName evidence="2">Uncharacterized protein</fullName>
    </submittedName>
</protein>
<dbReference type="EMBL" id="VUJU01009918">
    <property type="protein sequence ID" value="KAF0716903.1"/>
    <property type="molecule type" value="Genomic_DNA"/>
</dbReference>
<feature type="compositionally biased region" description="Basic residues" evidence="1">
    <location>
        <begin position="9"/>
        <end position="20"/>
    </location>
</feature>
<evidence type="ECO:0000313" key="2">
    <source>
        <dbReference type="EMBL" id="KAF0716903.1"/>
    </source>
</evidence>
<comment type="caution">
    <text evidence="2">The sequence shown here is derived from an EMBL/GenBank/DDBJ whole genome shotgun (WGS) entry which is preliminary data.</text>
</comment>
<organism evidence="2 3">
    <name type="scientific">Aphis craccivora</name>
    <name type="common">Cowpea aphid</name>
    <dbReference type="NCBI Taxonomy" id="307492"/>
    <lineage>
        <taxon>Eukaryota</taxon>
        <taxon>Metazoa</taxon>
        <taxon>Ecdysozoa</taxon>
        <taxon>Arthropoda</taxon>
        <taxon>Hexapoda</taxon>
        <taxon>Insecta</taxon>
        <taxon>Pterygota</taxon>
        <taxon>Neoptera</taxon>
        <taxon>Paraneoptera</taxon>
        <taxon>Hemiptera</taxon>
        <taxon>Sternorrhyncha</taxon>
        <taxon>Aphidomorpha</taxon>
        <taxon>Aphidoidea</taxon>
        <taxon>Aphididae</taxon>
        <taxon>Aphidini</taxon>
        <taxon>Aphis</taxon>
        <taxon>Aphis</taxon>
    </lineage>
</organism>
<name>A0A6G0W2W1_APHCR</name>
<evidence type="ECO:0000313" key="3">
    <source>
        <dbReference type="Proteomes" id="UP000478052"/>
    </source>
</evidence>